<dbReference type="EMBL" id="MRZV01000093">
    <property type="protein sequence ID" value="PIK59111.1"/>
    <property type="molecule type" value="Genomic_DNA"/>
</dbReference>
<proteinExistence type="predicted"/>
<gene>
    <name evidence="1" type="ORF">BSL78_03993</name>
</gene>
<evidence type="ECO:0000313" key="1">
    <source>
        <dbReference type="EMBL" id="PIK59111.1"/>
    </source>
</evidence>
<sequence length="292" mass="32907">MRETHLSRCTRDVIAVYVPATLPSSANPVIHAKKCKGRHPTVLHDNDKIQRVFTQEVKREPKEADTAVALTTYHGHSSTTNVLPVWVSSISSPQTEKLVYALLDTQSDSTFIDGSICEDWWSVVGSLAPVDSTEVTGFCHRISLKEAPPVTPRDILKVFESDFNDSKHESNSISQDDIRFLQILESSVAVNEKGHIEMPLPFKSRPYLPNNYKLAAIRLSHLKRRLDGDPNYKEHYVKFVEGMLEDGDAVQVADRGKPGEVYYIPHHGVYHPKKPNKLRVVFDCSANIEDLH</sequence>
<organism evidence="1 2">
    <name type="scientific">Stichopus japonicus</name>
    <name type="common">Sea cucumber</name>
    <dbReference type="NCBI Taxonomy" id="307972"/>
    <lineage>
        <taxon>Eukaryota</taxon>
        <taxon>Metazoa</taxon>
        <taxon>Echinodermata</taxon>
        <taxon>Eleutherozoa</taxon>
        <taxon>Echinozoa</taxon>
        <taxon>Holothuroidea</taxon>
        <taxon>Aspidochirotacea</taxon>
        <taxon>Aspidochirotida</taxon>
        <taxon>Stichopodidae</taxon>
        <taxon>Apostichopus</taxon>
    </lineage>
</organism>
<accession>A0A2G8LFT5</accession>
<comment type="caution">
    <text evidence="1">The sequence shown here is derived from an EMBL/GenBank/DDBJ whole genome shotgun (WGS) entry which is preliminary data.</text>
</comment>
<dbReference type="PANTHER" id="PTHR47331">
    <property type="entry name" value="PHD-TYPE DOMAIN-CONTAINING PROTEIN"/>
    <property type="match status" value="1"/>
</dbReference>
<dbReference type="Proteomes" id="UP000230750">
    <property type="component" value="Unassembled WGS sequence"/>
</dbReference>
<dbReference type="PANTHER" id="PTHR47331:SF5">
    <property type="entry name" value="RIBONUCLEASE H"/>
    <property type="match status" value="1"/>
</dbReference>
<evidence type="ECO:0000313" key="2">
    <source>
        <dbReference type="Proteomes" id="UP000230750"/>
    </source>
</evidence>
<protein>
    <submittedName>
        <fullName evidence="1">Uncharacterized protein</fullName>
    </submittedName>
</protein>
<dbReference type="STRING" id="307972.A0A2G8LFT5"/>
<dbReference type="AlphaFoldDB" id="A0A2G8LFT5"/>
<keyword evidence="2" id="KW-1185">Reference proteome</keyword>
<name>A0A2G8LFT5_STIJA</name>
<dbReference type="OrthoDB" id="5920040at2759"/>
<reference evidence="1 2" key="1">
    <citation type="journal article" date="2017" name="PLoS Biol.">
        <title>The sea cucumber genome provides insights into morphological evolution and visceral regeneration.</title>
        <authorList>
            <person name="Zhang X."/>
            <person name="Sun L."/>
            <person name="Yuan J."/>
            <person name="Sun Y."/>
            <person name="Gao Y."/>
            <person name="Zhang L."/>
            <person name="Li S."/>
            <person name="Dai H."/>
            <person name="Hamel J.F."/>
            <person name="Liu C."/>
            <person name="Yu Y."/>
            <person name="Liu S."/>
            <person name="Lin W."/>
            <person name="Guo K."/>
            <person name="Jin S."/>
            <person name="Xu P."/>
            <person name="Storey K.B."/>
            <person name="Huan P."/>
            <person name="Zhang T."/>
            <person name="Zhou Y."/>
            <person name="Zhang J."/>
            <person name="Lin C."/>
            <person name="Li X."/>
            <person name="Xing L."/>
            <person name="Huo D."/>
            <person name="Sun M."/>
            <person name="Wang L."/>
            <person name="Mercier A."/>
            <person name="Li F."/>
            <person name="Yang H."/>
            <person name="Xiang J."/>
        </authorList>
    </citation>
    <scope>NUCLEOTIDE SEQUENCE [LARGE SCALE GENOMIC DNA]</scope>
    <source>
        <strain evidence="1">Shaxun</strain>
        <tissue evidence="1">Muscle</tissue>
    </source>
</reference>